<organism evidence="2 3">
    <name type="scientific">Streptomyces glomeratus</name>
    <dbReference type="NCBI Taxonomy" id="284452"/>
    <lineage>
        <taxon>Bacteria</taxon>
        <taxon>Bacillati</taxon>
        <taxon>Actinomycetota</taxon>
        <taxon>Actinomycetes</taxon>
        <taxon>Kitasatosporales</taxon>
        <taxon>Streptomycetaceae</taxon>
        <taxon>Streptomyces</taxon>
    </lineage>
</organism>
<feature type="region of interest" description="Disordered" evidence="1">
    <location>
        <begin position="65"/>
        <end position="130"/>
    </location>
</feature>
<keyword evidence="3" id="KW-1185">Reference proteome</keyword>
<gene>
    <name evidence="2" type="ORF">GCM10010448_24770</name>
</gene>
<sequence length="130" mass="14697">MKVAETLGGYYTSTTYGGTTYRVYHHTVNPRVTATVTPHKSGQCEHFQVQEYYSGAWHTQHLGLLHPRPEEHRGDAADPDPRGRSEVPGALRVRAQREGQHQPEHLERLALPHGQDLSHLDDGRPGHPRR</sequence>
<accession>A0ABP6LJ44</accession>
<reference evidence="3" key="1">
    <citation type="journal article" date="2019" name="Int. J. Syst. Evol. Microbiol.">
        <title>The Global Catalogue of Microorganisms (GCM) 10K type strain sequencing project: providing services to taxonomists for standard genome sequencing and annotation.</title>
        <authorList>
            <consortium name="The Broad Institute Genomics Platform"/>
            <consortium name="The Broad Institute Genome Sequencing Center for Infectious Disease"/>
            <person name="Wu L."/>
            <person name="Ma J."/>
        </authorList>
    </citation>
    <scope>NUCLEOTIDE SEQUENCE [LARGE SCALE GENOMIC DNA]</scope>
    <source>
        <strain evidence="3">JCM 9091</strain>
    </source>
</reference>
<evidence type="ECO:0000256" key="1">
    <source>
        <dbReference type="SAM" id="MobiDB-lite"/>
    </source>
</evidence>
<evidence type="ECO:0000313" key="3">
    <source>
        <dbReference type="Proteomes" id="UP001501532"/>
    </source>
</evidence>
<dbReference type="EMBL" id="BAAAUF010000018">
    <property type="protein sequence ID" value="GAA3041216.1"/>
    <property type="molecule type" value="Genomic_DNA"/>
</dbReference>
<feature type="compositionally biased region" description="Basic and acidic residues" evidence="1">
    <location>
        <begin position="67"/>
        <end position="85"/>
    </location>
</feature>
<protein>
    <submittedName>
        <fullName evidence="2">Uncharacterized protein</fullName>
    </submittedName>
</protein>
<evidence type="ECO:0000313" key="2">
    <source>
        <dbReference type="EMBL" id="GAA3041216.1"/>
    </source>
</evidence>
<dbReference type="RefSeq" id="WP_234512434.1">
    <property type="nucleotide sequence ID" value="NZ_BAAAUF010000018.1"/>
</dbReference>
<feature type="compositionally biased region" description="Basic and acidic residues" evidence="1">
    <location>
        <begin position="95"/>
        <end position="130"/>
    </location>
</feature>
<proteinExistence type="predicted"/>
<name>A0ABP6LJ44_9ACTN</name>
<comment type="caution">
    <text evidence="2">The sequence shown here is derived from an EMBL/GenBank/DDBJ whole genome shotgun (WGS) entry which is preliminary data.</text>
</comment>
<dbReference type="Proteomes" id="UP001501532">
    <property type="component" value="Unassembled WGS sequence"/>
</dbReference>